<accession>A0ABW6W3E8</accession>
<keyword evidence="3" id="KW-1185">Reference proteome</keyword>
<comment type="caution">
    <text evidence="2">The sequence shown here is derived from an EMBL/GenBank/DDBJ whole genome shotgun (WGS) entry which is preliminary data.</text>
</comment>
<dbReference type="Proteomes" id="UP001602245">
    <property type="component" value="Unassembled WGS sequence"/>
</dbReference>
<dbReference type="EMBL" id="JBIAZU010000001">
    <property type="protein sequence ID" value="MFF5287832.1"/>
    <property type="molecule type" value="Genomic_DNA"/>
</dbReference>
<gene>
    <name evidence="2" type="ORF">ACFY35_00240</name>
</gene>
<evidence type="ECO:0000256" key="1">
    <source>
        <dbReference type="SAM" id="Phobius"/>
    </source>
</evidence>
<feature type="transmembrane region" description="Helical" evidence="1">
    <location>
        <begin position="38"/>
        <end position="59"/>
    </location>
</feature>
<evidence type="ECO:0000313" key="2">
    <source>
        <dbReference type="EMBL" id="MFF5287832.1"/>
    </source>
</evidence>
<dbReference type="InterPro" id="IPR006311">
    <property type="entry name" value="TAT_signal"/>
</dbReference>
<evidence type="ECO:0000313" key="3">
    <source>
        <dbReference type="Proteomes" id="UP001602245"/>
    </source>
</evidence>
<name>A0ABW6W3E8_9ACTN</name>
<dbReference type="PROSITE" id="PS51318">
    <property type="entry name" value="TAT"/>
    <property type="match status" value="1"/>
</dbReference>
<proteinExistence type="predicted"/>
<reference evidence="2 3" key="1">
    <citation type="submission" date="2024-10" db="EMBL/GenBank/DDBJ databases">
        <title>The Natural Products Discovery Center: Release of the First 8490 Sequenced Strains for Exploring Actinobacteria Biosynthetic Diversity.</title>
        <authorList>
            <person name="Kalkreuter E."/>
            <person name="Kautsar S.A."/>
            <person name="Yang D."/>
            <person name="Bader C.D."/>
            <person name="Teijaro C.N."/>
            <person name="Fluegel L."/>
            <person name="Davis C.M."/>
            <person name="Simpson J.R."/>
            <person name="Lauterbach L."/>
            <person name="Steele A.D."/>
            <person name="Gui C."/>
            <person name="Meng S."/>
            <person name="Li G."/>
            <person name="Viehrig K."/>
            <person name="Ye F."/>
            <person name="Su P."/>
            <person name="Kiefer A.F."/>
            <person name="Nichols A."/>
            <person name="Cepeda A.J."/>
            <person name="Yan W."/>
            <person name="Fan B."/>
            <person name="Jiang Y."/>
            <person name="Adhikari A."/>
            <person name="Zheng C.-J."/>
            <person name="Schuster L."/>
            <person name="Cowan T.M."/>
            <person name="Smanski M.J."/>
            <person name="Chevrette M.G."/>
            <person name="De Carvalho L.P.S."/>
            <person name="Shen B."/>
        </authorList>
    </citation>
    <scope>NUCLEOTIDE SEQUENCE [LARGE SCALE GENOMIC DNA]</scope>
    <source>
        <strain evidence="2 3">NPDC000087</strain>
    </source>
</reference>
<keyword evidence="1" id="KW-0472">Membrane</keyword>
<organism evidence="2 3">
    <name type="scientific">Paractinoplanes globisporus</name>
    <dbReference type="NCBI Taxonomy" id="113565"/>
    <lineage>
        <taxon>Bacteria</taxon>
        <taxon>Bacillati</taxon>
        <taxon>Actinomycetota</taxon>
        <taxon>Actinomycetes</taxon>
        <taxon>Micromonosporales</taxon>
        <taxon>Micromonosporaceae</taxon>
        <taxon>Paractinoplanes</taxon>
    </lineage>
</organism>
<protein>
    <recommendedName>
        <fullName evidence="4">SMODS and SLOG-associating 2TM effector domain-containing protein</fullName>
    </recommendedName>
</protein>
<keyword evidence="1" id="KW-0812">Transmembrane</keyword>
<sequence length="173" mass="18289">MSTLNIASGPSADLLVTIRDLRERTDAYLRIACSRRRLLINVSLVAAALATFLTAAPALGGRSFATWLGDVFGLASPAWQLLCGGAAMCSLAATIATQLLRSHNVDEQVKAARSVQAQLQTLEIRVRLDRMGQAEAVAELVKCVENAAFVWPSLPSRRATGRATVAGGGRLGS</sequence>
<evidence type="ECO:0008006" key="4">
    <source>
        <dbReference type="Google" id="ProtNLM"/>
    </source>
</evidence>
<dbReference type="RefSeq" id="WP_020515552.1">
    <property type="nucleotide sequence ID" value="NZ_JBIAZU010000001.1"/>
</dbReference>
<feature type="transmembrane region" description="Helical" evidence="1">
    <location>
        <begin position="79"/>
        <end position="100"/>
    </location>
</feature>
<keyword evidence="1" id="KW-1133">Transmembrane helix</keyword>